<dbReference type="EMBL" id="DWWS01000032">
    <property type="protein sequence ID" value="HJC23880.1"/>
    <property type="molecule type" value="Genomic_DNA"/>
</dbReference>
<organism evidence="1 2">
    <name type="scientific">Candidatus Eisenbergiella merdavium</name>
    <dbReference type="NCBI Taxonomy" id="2838551"/>
    <lineage>
        <taxon>Bacteria</taxon>
        <taxon>Bacillati</taxon>
        <taxon>Bacillota</taxon>
        <taxon>Clostridia</taxon>
        <taxon>Lachnospirales</taxon>
        <taxon>Lachnospiraceae</taxon>
        <taxon>Eisenbergiella</taxon>
    </lineage>
</organism>
<reference evidence="1" key="2">
    <citation type="submission" date="2021-04" db="EMBL/GenBank/DDBJ databases">
        <authorList>
            <person name="Gilroy R."/>
        </authorList>
    </citation>
    <scope>NUCLEOTIDE SEQUENCE</scope>
    <source>
        <strain evidence="1">USAMLcec2-132</strain>
    </source>
</reference>
<dbReference type="Gene3D" id="3.40.50.880">
    <property type="match status" value="1"/>
</dbReference>
<protein>
    <recommendedName>
        <fullName evidence="3">Beta-galactosidase</fullName>
    </recommendedName>
</protein>
<evidence type="ECO:0000313" key="2">
    <source>
        <dbReference type="Proteomes" id="UP000823891"/>
    </source>
</evidence>
<comment type="caution">
    <text evidence="1">The sequence shown here is derived from an EMBL/GenBank/DDBJ whole genome shotgun (WGS) entry which is preliminary data.</text>
</comment>
<dbReference type="AlphaFoldDB" id="A0A9D2SQQ0"/>
<reference evidence="1" key="1">
    <citation type="journal article" date="2021" name="PeerJ">
        <title>Extensive microbial diversity within the chicken gut microbiome revealed by metagenomics and culture.</title>
        <authorList>
            <person name="Gilroy R."/>
            <person name="Ravi A."/>
            <person name="Getino M."/>
            <person name="Pursley I."/>
            <person name="Horton D.L."/>
            <person name="Alikhan N.F."/>
            <person name="Baker D."/>
            <person name="Gharbi K."/>
            <person name="Hall N."/>
            <person name="Watson M."/>
            <person name="Adriaenssens E.M."/>
            <person name="Foster-Nyarko E."/>
            <person name="Jarju S."/>
            <person name="Secka A."/>
            <person name="Antonio M."/>
            <person name="Oren A."/>
            <person name="Chaudhuri R.R."/>
            <person name="La Ragione R."/>
            <person name="Hildebrand F."/>
            <person name="Pallen M.J."/>
        </authorList>
    </citation>
    <scope>NUCLEOTIDE SEQUENCE</scope>
    <source>
        <strain evidence="1">USAMLcec2-132</strain>
    </source>
</reference>
<gene>
    <name evidence="1" type="ORF">H9761_09265</name>
</gene>
<name>A0A9D2SQQ0_9FIRM</name>
<sequence length="776" mass="89311">MSFAEIRNINNSPALVIDGKVFPPMAMTTRFHKPEYIRKLGEAGLKVFFLMTNTDWLRPGRDDTDAAGNAHHEDSGLEAFEKNARMLLKEVPDAYIIVRIGLHPPVCWMEENPDELITYQDGSHEPAILSSEVHMDKIPGMYSFASEKWRRDAGKALLDFCDRVDTLPFADRIIGYFLAAGGTSEWYPVNAVCDREKNKYADFSPAFRRSYGEFLKKRYQTQENLRRAWKRPDASFEDPIIPNIEEQYYINMEEGVMDAMKYYESAERIIGKSISMDSAKPANLGVFLNMEDYRYVADFYDAFHQATAEAIIWFAGLLKKRYTGKVVGAFYGSYGCTDFYNSSTATSTLPILDCGYVDFLAAPGVYNNREPGGCVAQREMQDSFRLRGQMFVAEEDSRTHLEDAFYRDAMGLYDVRDSIVTLKRDFARVFCEDIYAWWFDQHELGGRYQNEEIYALFSRQCEIAAYGYSLDRRKENEIALIYDQESCHTASIYTNTLMLDYYRTSDLARIGAPVDYYFHNDCSREDMPDYKLYVMMNTFCLSDDERRALIQKAKKNHAVVLWLYAPGFINPDAPSADGARSVQCNENIRDLTGFRVGRIDHTCSPRFKITDLSHPAVRYAVQDRRYGYIDRDVHSNVWLENVILPAYMNPGFYIDDPDAHVLGTYCELGLPAYAIKEMDGWTSVYCAPQILRSELIASLAEYAGCHLYNKDDDVLYANRNFVTLHASHKGVHTLYFKEPCSPYEVYEKRYYGHNVTKLEIPMRMGDTLMFSLKGEC</sequence>
<proteinExistence type="predicted"/>
<accession>A0A9D2SQQ0</accession>
<dbReference type="Gene3D" id="3.20.20.80">
    <property type="entry name" value="Glycosidases"/>
    <property type="match status" value="1"/>
</dbReference>
<dbReference type="Proteomes" id="UP000823891">
    <property type="component" value="Unassembled WGS sequence"/>
</dbReference>
<evidence type="ECO:0008006" key="3">
    <source>
        <dbReference type="Google" id="ProtNLM"/>
    </source>
</evidence>
<evidence type="ECO:0000313" key="1">
    <source>
        <dbReference type="EMBL" id="HJC23880.1"/>
    </source>
</evidence>
<dbReference type="InterPro" id="IPR029062">
    <property type="entry name" value="Class_I_gatase-like"/>
</dbReference>